<evidence type="ECO:0000313" key="1">
    <source>
        <dbReference type="EMBL" id="GHI69028.1"/>
    </source>
</evidence>
<gene>
    <name evidence="1" type="ORF">Snoj_29460</name>
</gene>
<name>A0ABQ3SLM3_9ACTN</name>
<accession>A0ABQ3SLM3</accession>
<keyword evidence="2" id="KW-1185">Reference proteome</keyword>
<protein>
    <submittedName>
        <fullName evidence="1">Uncharacterized protein</fullName>
    </submittedName>
</protein>
<reference evidence="2" key="1">
    <citation type="submission" date="2023-07" db="EMBL/GenBank/DDBJ databases">
        <title>Whole genome shotgun sequence of Streptomyces nojiriensis NBRC 13794.</title>
        <authorList>
            <person name="Komaki H."/>
            <person name="Tamura T."/>
        </authorList>
    </citation>
    <scope>NUCLEOTIDE SEQUENCE [LARGE SCALE GENOMIC DNA]</scope>
    <source>
        <strain evidence="2">NBRC 13794</strain>
    </source>
</reference>
<sequence>MGTLVGQHMATRVEMRRDLQRRVETERAERKEVILTFLAAAQKVELVLDRRSLGLPASDEPEDQILHALWLAEKAVELVCLHEVAQAARRYTEALHQIVRDVAANGRAPTKRECRLAFVEAARSGLGSDRPQLRR</sequence>
<dbReference type="Proteomes" id="UP000613974">
    <property type="component" value="Unassembled WGS sequence"/>
</dbReference>
<organism evidence="1 2">
    <name type="scientific">Streptomyces nojiriensis</name>
    <dbReference type="NCBI Taxonomy" id="66374"/>
    <lineage>
        <taxon>Bacteria</taxon>
        <taxon>Bacillati</taxon>
        <taxon>Actinomycetota</taxon>
        <taxon>Actinomycetes</taxon>
        <taxon>Kitasatosporales</taxon>
        <taxon>Streptomycetaceae</taxon>
        <taxon>Streptomyces</taxon>
    </lineage>
</organism>
<proteinExistence type="predicted"/>
<dbReference type="EMBL" id="BNEC01000005">
    <property type="protein sequence ID" value="GHI69028.1"/>
    <property type="molecule type" value="Genomic_DNA"/>
</dbReference>
<evidence type="ECO:0000313" key="2">
    <source>
        <dbReference type="Proteomes" id="UP000613974"/>
    </source>
</evidence>
<comment type="caution">
    <text evidence="1">The sequence shown here is derived from an EMBL/GenBank/DDBJ whole genome shotgun (WGS) entry which is preliminary data.</text>
</comment>